<keyword evidence="4" id="KW-1185">Reference proteome</keyword>
<feature type="domain" description="Peptide-N-glycosidase F N-terminal" evidence="2">
    <location>
        <begin position="10"/>
        <end position="162"/>
    </location>
</feature>
<reference evidence="3" key="1">
    <citation type="journal article" date="2022" name="Int. J. Syst. Evol. Microbiol.">
        <title>Prevotella lacticifex sp. nov., isolated from the rumen of cows.</title>
        <authorList>
            <person name="Shinkai T."/>
            <person name="Ikeyama N."/>
            <person name="Kumagai M."/>
            <person name="Ohmori H."/>
            <person name="Sakamoto M."/>
            <person name="Ohkuma M."/>
            <person name="Mitsumori M."/>
        </authorList>
    </citation>
    <scope>NUCLEOTIDE SEQUENCE</scope>
    <source>
        <strain evidence="3">R5076</strain>
    </source>
</reference>
<dbReference type="InterPro" id="IPR008977">
    <property type="entry name" value="PHM/PNGase_F_dom_sf"/>
</dbReference>
<evidence type="ECO:0000313" key="3">
    <source>
        <dbReference type="EMBL" id="GJG57849.1"/>
    </source>
</evidence>
<organism evidence="3 4">
    <name type="scientific">Prevotella lacticifex</name>
    <dbReference type="NCBI Taxonomy" id="2854755"/>
    <lineage>
        <taxon>Bacteria</taxon>
        <taxon>Pseudomonadati</taxon>
        <taxon>Bacteroidota</taxon>
        <taxon>Bacteroidia</taxon>
        <taxon>Bacteroidales</taxon>
        <taxon>Prevotellaceae</taxon>
        <taxon>Prevotella</taxon>
    </lineage>
</organism>
<sequence>MAAEDNDTVKFKLFDAVTFYDGYLYSKNPDSLVNDGVLRHSTSLYAVPLNDSILNNIGDSVWLKVYVQACCDNYDRIGNINLAFVPKGSTTYIADSVSRIELGRFITPFMDKNKKPDTVPYAYRVDYLSQILRDDSIRSKYDLWMEFELFGVPYAANQEITGCAGRSDVFKGTLILETSKPARPLIGTDVLIPIAMKHLADRQNNLNNYNVNATDTIGKTTKTWTFTVSRDVTDAQFVVVTSNHGANSGGEEYNRRWHYIYYDGDLVLSYRPGRKSCEPFRQYNTQANGIYGRGKRSDWVWQSFSNWCPGDVIDNRIISLGAVSAGTHTIRISVPDAQFVGQQGDIPVSIFFQGLTEGSLPTGITPLRADGTPVPSKPEVDMKVSGSHITLTSTHKIYDVSVYDVNGKRLHSQEGTQPIDISSLPHGVYLVNAEMDNGFVEVHKILK</sequence>
<dbReference type="EMBL" id="BPUB01000001">
    <property type="protein sequence ID" value="GJG57849.1"/>
    <property type="molecule type" value="Genomic_DNA"/>
</dbReference>
<dbReference type="NCBIfam" id="TIGR04183">
    <property type="entry name" value="Por_Secre_tail"/>
    <property type="match status" value="1"/>
</dbReference>
<dbReference type="GO" id="GO:0016715">
    <property type="term" value="F:oxidoreductase activity, acting on paired donors, with incorporation or reduction of molecular oxygen, reduced ascorbate as one donor, and incorporation of one atom of oxygen"/>
    <property type="evidence" value="ECO:0007669"/>
    <property type="project" value="InterPro"/>
</dbReference>
<proteinExistence type="predicted"/>
<comment type="caution">
    <text evidence="3">The sequence shown here is derived from an EMBL/GenBank/DDBJ whole genome shotgun (WGS) entry which is preliminary data.</text>
</comment>
<dbReference type="InterPro" id="IPR014784">
    <property type="entry name" value="Cu2_ascorb_mOase-like_C"/>
</dbReference>
<dbReference type="SMART" id="SM01290">
    <property type="entry name" value="N-glycanase_N"/>
    <property type="match status" value="1"/>
</dbReference>
<accession>A0A9R1C8B0</accession>
<dbReference type="InterPro" id="IPR015197">
    <property type="entry name" value="PngaseF_C"/>
</dbReference>
<keyword evidence="1" id="KW-1015">Disulfide bond</keyword>
<gene>
    <name evidence="3" type="ORF">PRLR5076_07000</name>
</gene>
<dbReference type="Gene3D" id="2.60.120.230">
    <property type="match status" value="2"/>
</dbReference>
<evidence type="ECO:0000256" key="1">
    <source>
        <dbReference type="ARBA" id="ARBA00023157"/>
    </source>
</evidence>
<dbReference type="InterPro" id="IPR026444">
    <property type="entry name" value="Secre_tail"/>
</dbReference>
<evidence type="ECO:0000313" key="4">
    <source>
        <dbReference type="Proteomes" id="UP000825483"/>
    </source>
</evidence>
<protein>
    <recommendedName>
        <fullName evidence="2">Peptide-N-glycosidase F N-terminal domain-containing protein</fullName>
    </recommendedName>
</protein>
<dbReference type="InterPro" id="IPR015196">
    <property type="entry name" value="PngaseF_N"/>
</dbReference>
<evidence type="ECO:0000259" key="2">
    <source>
        <dbReference type="SMART" id="SM01290"/>
    </source>
</evidence>
<dbReference type="Proteomes" id="UP000825483">
    <property type="component" value="Unassembled WGS sequence"/>
</dbReference>
<dbReference type="Pfam" id="PF09113">
    <property type="entry name" value="N-glycanase_C"/>
    <property type="match status" value="1"/>
</dbReference>
<dbReference type="Pfam" id="PF09112">
    <property type="entry name" value="N-glycanase_N"/>
    <property type="match status" value="1"/>
</dbReference>
<dbReference type="Pfam" id="PF18962">
    <property type="entry name" value="Por_Secre_tail"/>
    <property type="match status" value="1"/>
</dbReference>
<name>A0A9R1C8B0_9BACT</name>
<dbReference type="AlphaFoldDB" id="A0A9R1C8B0"/>
<dbReference type="SUPFAM" id="SSF49742">
    <property type="entry name" value="PHM/PNGase F"/>
    <property type="match status" value="1"/>
</dbReference>